<dbReference type="EMBL" id="GL377314">
    <property type="protein sequence ID" value="EFI92118.1"/>
    <property type="molecule type" value="Genomic_DNA"/>
</dbReference>
<dbReference type="HOGENOM" id="CLU_053907_0_0_1"/>
<dbReference type="PANTHER" id="PTHR15074">
    <property type="entry name" value="METHYL-CPG-BINDING PROTEIN"/>
    <property type="match status" value="1"/>
</dbReference>
<dbReference type="GO" id="GO:0006281">
    <property type="term" value="P:DNA repair"/>
    <property type="evidence" value="ECO:0007669"/>
    <property type="project" value="InterPro"/>
</dbReference>
<keyword evidence="2" id="KW-0539">Nucleus</keyword>
<evidence type="ECO:0000313" key="4">
    <source>
        <dbReference type="Proteomes" id="UP000007431"/>
    </source>
</evidence>
<sequence length="223" mass="25095">MLLIPLRLRSICRASPTAVLANIYLETFAADPWKVLIATIFLNVTHGTQSIPIVHALLDIWDTPEKMAQASPDEIYPCIRHLGLGHSRSMRIVDLSRAWIARPPSFDDELADAPLASISTNLKTDKSTDPKHYPLTPISHLPGVGRYALDSFRTFCTGGSDEWKSVRPTDKELIRFLAWKWAYHEHRRWHPERGPMGYADASYIERLITNLALTTPGGSKSPQ</sequence>
<evidence type="ECO:0000256" key="2">
    <source>
        <dbReference type="ARBA" id="ARBA00023242"/>
    </source>
</evidence>
<dbReference type="KEGG" id="scm:SCHCO_02517518"/>
<proteinExistence type="predicted"/>
<dbReference type="OrthoDB" id="10265068at2759"/>
<dbReference type="GO" id="GO:0003677">
    <property type="term" value="F:DNA binding"/>
    <property type="evidence" value="ECO:0007669"/>
    <property type="project" value="InterPro"/>
</dbReference>
<dbReference type="SUPFAM" id="SSF48150">
    <property type="entry name" value="DNA-glycosylase"/>
    <property type="match status" value="1"/>
</dbReference>
<reference evidence="3 4" key="1">
    <citation type="journal article" date="2010" name="Nat. Biotechnol.">
        <title>Genome sequence of the model mushroom Schizophyllum commune.</title>
        <authorList>
            <person name="Ohm R.A."/>
            <person name="de Jong J.F."/>
            <person name="Lugones L.G."/>
            <person name="Aerts A."/>
            <person name="Kothe E."/>
            <person name="Stajich J.E."/>
            <person name="de Vries R.P."/>
            <person name="Record E."/>
            <person name="Levasseur A."/>
            <person name="Baker S.E."/>
            <person name="Bartholomew K.A."/>
            <person name="Coutinho P.M."/>
            <person name="Erdmann S."/>
            <person name="Fowler T.J."/>
            <person name="Gathman A.C."/>
            <person name="Lombard V."/>
            <person name="Henrissat B."/>
            <person name="Knabe N."/>
            <person name="Kuees U."/>
            <person name="Lilly W.W."/>
            <person name="Lindquist E."/>
            <person name="Lucas S."/>
            <person name="Magnuson J.K."/>
            <person name="Piumi F."/>
            <person name="Raudaskoski M."/>
            <person name="Salamov A."/>
            <person name="Schmutz J."/>
            <person name="Schwarze F.W.M.R."/>
            <person name="vanKuyk P.A."/>
            <person name="Horton J.S."/>
            <person name="Grigoriev I.V."/>
            <person name="Woesten H.A.B."/>
        </authorList>
    </citation>
    <scope>NUCLEOTIDE SEQUENCE [LARGE SCALE GENOMIC DNA]</scope>
    <source>
        <strain evidence="4">H4-8 / FGSC 9210</strain>
    </source>
</reference>
<dbReference type="Proteomes" id="UP000007431">
    <property type="component" value="Unassembled WGS sequence"/>
</dbReference>
<gene>
    <name evidence="3" type="ORF">SCHCODRAFT_61605</name>
</gene>
<name>D8QJM2_SCHCM</name>
<dbReference type="RefSeq" id="XP_003027021.1">
    <property type="nucleotide sequence ID" value="XM_003026975.1"/>
</dbReference>
<dbReference type="STRING" id="578458.D8QJM2"/>
<dbReference type="Gene3D" id="1.10.340.30">
    <property type="entry name" value="Hypothetical protein, domain 2"/>
    <property type="match status" value="1"/>
</dbReference>
<evidence type="ECO:0008006" key="5">
    <source>
        <dbReference type="Google" id="ProtNLM"/>
    </source>
</evidence>
<dbReference type="GO" id="GO:0005634">
    <property type="term" value="C:nucleus"/>
    <property type="evidence" value="ECO:0007669"/>
    <property type="project" value="UniProtKB-SubCell"/>
</dbReference>
<dbReference type="eggNOG" id="KOG4161">
    <property type="taxonomic scope" value="Eukaryota"/>
</dbReference>
<evidence type="ECO:0000313" key="3">
    <source>
        <dbReference type="EMBL" id="EFI92118.1"/>
    </source>
</evidence>
<evidence type="ECO:0000256" key="1">
    <source>
        <dbReference type="ARBA" id="ARBA00004123"/>
    </source>
</evidence>
<protein>
    <recommendedName>
        <fullName evidence="5">HhH-GPD domain-containing protein</fullName>
    </recommendedName>
</protein>
<dbReference type="PANTHER" id="PTHR15074:SF0">
    <property type="entry name" value="METHYL-CPG-BINDING DOMAIN PROTEIN 4-LIKE PROTEIN"/>
    <property type="match status" value="1"/>
</dbReference>
<dbReference type="AlphaFoldDB" id="D8QJM2"/>
<dbReference type="GeneID" id="9593360"/>
<dbReference type="GO" id="GO:0003824">
    <property type="term" value="F:catalytic activity"/>
    <property type="evidence" value="ECO:0007669"/>
    <property type="project" value="InterPro"/>
</dbReference>
<keyword evidence="4" id="KW-1185">Reference proteome</keyword>
<comment type="subcellular location">
    <subcellularLocation>
        <location evidence="1">Nucleus</location>
    </subcellularLocation>
</comment>
<dbReference type="OMA" id="ATDWNGA"/>
<organism evidence="4">
    <name type="scientific">Schizophyllum commune (strain H4-8 / FGSC 9210)</name>
    <name type="common">Split gill fungus</name>
    <dbReference type="NCBI Taxonomy" id="578458"/>
    <lineage>
        <taxon>Eukaryota</taxon>
        <taxon>Fungi</taxon>
        <taxon>Dikarya</taxon>
        <taxon>Basidiomycota</taxon>
        <taxon>Agaricomycotina</taxon>
        <taxon>Agaricomycetes</taxon>
        <taxon>Agaricomycetidae</taxon>
        <taxon>Agaricales</taxon>
        <taxon>Schizophyllaceae</taxon>
        <taxon>Schizophyllum</taxon>
    </lineage>
</organism>
<dbReference type="InParanoid" id="D8QJM2"/>
<dbReference type="VEuPathDB" id="FungiDB:SCHCODRAFT_02517518"/>
<dbReference type="InterPro" id="IPR045138">
    <property type="entry name" value="MeCP2/MBD4"/>
</dbReference>
<dbReference type="InterPro" id="IPR011257">
    <property type="entry name" value="DNA_glycosylase"/>
</dbReference>
<accession>D8QJM2</accession>